<accession>A0A9D7S750</accession>
<sequence length="116" mass="13713">MEPSIDLTYIRRMAYMDDLLMVELLQNWVFDVNERIIFMEQAIQNNKSHHFFKIIHEIKTSFLIIGSGHGLKYCEFLMLNLSNGETLTHQDILKLKEIYTEIVKTIAIQKLNLKLI</sequence>
<name>A0A9D7S750_9BACT</name>
<evidence type="ECO:0000313" key="1">
    <source>
        <dbReference type="EMBL" id="MBK9716453.1"/>
    </source>
</evidence>
<dbReference type="SUPFAM" id="SSF47226">
    <property type="entry name" value="Histidine-containing phosphotransfer domain, HPT domain"/>
    <property type="match status" value="1"/>
</dbReference>
<organism evidence="1 2">
    <name type="scientific">Candidatus Defluviibacterium haderslevense</name>
    <dbReference type="NCBI Taxonomy" id="2981993"/>
    <lineage>
        <taxon>Bacteria</taxon>
        <taxon>Pseudomonadati</taxon>
        <taxon>Bacteroidota</taxon>
        <taxon>Saprospiria</taxon>
        <taxon>Saprospirales</taxon>
        <taxon>Saprospiraceae</taxon>
        <taxon>Candidatus Defluviibacterium</taxon>
    </lineage>
</organism>
<dbReference type="EMBL" id="JADKFW010000004">
    <property type="protein sequence ID" value="MBK9716453.1"/>
    <property type="molecule type" value="Genomic_DNA"/>
</dbReference>
<dbReference type="Proteomes" id="UP000808349">
    <property type="component" value="Unassembled WGS sequence"/>
</dbReference>
<proteinExistence type="predicted"/>
<evidence type="ECO:0008006" key="3">
    <source>
        <dbReference type="Google" id="ProtNLM"/>
    </source>
</evidence>
<dbReference type="GO" id="GO:0000160">
    <property type="term" value="P:phosphorelay signal transduction system"/>
    <property type="evidence" value="ECO:0007669"/>
    <property type="project" value="InterPro"/>
</dbReference>
<reference evidence="1 2" key="1">
    <citation type="submission" date="2020-10" db="EMBL/GenBank/DDBJ databases">
        <title>Connecting structure to function with the recovery of over 1000 high-quality activated sludge metagenome-assembled genomes encoding full-length rRNA genes using long-read sequencing.</title>
        <authorList>
            <person name="Singleton C.M."/>
            <person name="Petriglieri F."/>
            <person name="Kristensen J.M."/>
            <person name="Kirkegaard R.H."/>
            <person name="Michaelsen T.Y."/>
            <person name="Andersen M.H."/>
            <person name="Karst S.M."/>
            <person name="Dueholm M.S."/>
            <person name="Nielsen P.H."/>
            <person name="Albertsen M."/>
        </authorList>
    </citation>
    <scope>NUCLEOTIDE SEQUENCE [LARGE SCALE GENOMIC DNA]</scope>
    <source>
        <strain evidence="1">Ribe_18-Q3-R11-54_BAT3C.373</strain>
    </source>
</reference>
<dbReference type="InterPro" id="IPR036641">
    <property type="entry name" value="HPT_dom_sf"/>
</dbReference>
<dbReference type="AlphaFoldDB" id="A0A9D7S750"/>
<gene>
    <name evidence="1" type="ORF">IPO85_02815</name>
</gene>
<comment type="caution">
    <text evidence="1">The sequence shown here is derived from an EMBL/GenBank/DDBJ whole genome shotgun (WGS) entry which is preliminary data.</text>
</comment>
<protein>
    <recommendedName>
        <fullName evidence="3">HPt domain-containing protein</fullName>
    </recommendedName>
</protein>
<evidence type="ECO:0000313" key="2">
    <source>
        <dbReference type="Proteomes" id="UP000808349"/>
    </source>
</evidence>